<protein>
    <submittedName>
        <fullName evidence="1">Uncharacterized protein</fullName>
    </submittedName>
</protein>
<dbReference type="AlphaFoldDB" id="A0A8T7LWI8"/>
<dbReference type="Proteomes" id="UP000521676">
    <property type="component" value="Unassembled WGS sequence"/>
</dbReference>
<sequence length="123" mass="13762">MSHSPYKLAQGELVCPICNILMGPKRLAKPTDYGYCTFCEADIKKRQQRMLREGRYNLLAARKEVLLPISTPQSGTCGRHECGQVLSHAQIVKGNKFCSRRCAALARNNQPNPKTVWADKKAS</sequence>
<gene>
    <name evidence="1" type="ORF">HXX08_05090</name>
    <name evidence="2" type="ORF">OZ401_000366</name>
</gene>
<evidence type="ECO:0000313" key="4">
    <source>
        <dbReference type="Proteomes" id="UP001431572"/>
    </source>
</evidence>
<dbReference type="RefSeq" id="WP_341469008.1">
    <property type="nucleotide sequence ID" value="NZ_CP128399.1"/>
</dbReference>
<dbReference type="Proteomes" id="UP001431572">
    <property type="component" value="Chromosome 1"/>
</dbReference>
<dbReference type="EMBL" id="JACATZ010000001">
    <property type="protein sequence ID" value="NWJ45237.1"/>
    <property type="molecule type" value="Genomic_DNA"/>
</dbReference>
<reference evidence="2" key="2">
    <citation type="journal article" date="2024" name="Nature">
        <title>Anoxygenic phototroph of the Chloroflexota uses a type I reaction centre.</title>
        <authorList>
            <person name="Tsuji J.M."/>
            <person name="Shaw N.A."/>
            <person name="Nagashima S."/>
            <person name="Venkiteswaran J.J."/>
            <person name="Schiff S.L."/>
            <person name="Watanabe T."/>
            <person name="Fukui M."/>
            <person name="Hanada S."/>
            <person name="Tank M."/>
            <person name="Neufeld J.D."/>
        </authorList>
    </citation>
    <scope>NUCLEOTIDE SEQUENCE</scope>
    <source>
        <strain evidence="2">L227-S17</strain>
    </source>
</reference>
<evidence type="ECO:0000313" key="2">
    <source>
        <dbReference type="EMBL" id="WJW67114.1"/>
    </source>
</evidence>
<proteinExistence type="predicted"/>
<reference evidence="1 3" key="1">
    <citation type="submission" date="2020-06" db="EMBL/GenBank/DDBJ databases">
        <title>Anoxygenic phototrophic Chloroflexota member uses a Type I reaction center.</title>
        <authorList>
            <person name="Tsuji J.M."/>
            <person name="Shaw N.A."/>
            <person name="Nagashima S."/>
            <person name="Venkiteswaran J."/>
            <person name="Schiff S.L."/>
            <person name="Hanada S."/>
            <person name="Tank M."/>
            <person name="Neufeld J.D."/>
        </authorList>
    </citation>
    <scope>NUCLEOTIDE SEQUENCE [LARGE SCALE GENOMIC DNA]</scope>
    <source>
        <strain evidence="1">L227-S17</strain>
    </source>
</reference>
<accession>A0A8T7LWI8</accession>
<organism evidence="1 3">
    <name type="scientific">Candidatus Chlorohelix allophototropha</name>
    <dbReference type="NCBI Taxonomy" id="3003348"/>
    <lineage>
        <taxon>Bacteria</taxon>
        <taxon>Bacillati</taxon>
        <taxon>Chloroflexota</taxon>
        <taxon>Chloroflexia</taxon>
        <taxon>Candidatus Chloroheliales</taxon>
        <taxon>Candidatus Chloroheliaceae</taxon>
        <taxon>Candidatus Chlorohelix</taxon>
    </lineage>
</organism>
<evidence type="ECO:0000313" key="3">
    <source>
        <dbReference type="Proteomes" id="UP000521676"/>
    </source>
</evidence>
<evidence type="ECO:0000313" key="1">
    <source>
        <dbReference type="EMBL" id="NWJ45237.1"/>
    </source>
</evidence>
<name>A0A8T7LWI8_9CHLR</name>
<keyword evidence="4" id="KW-1185">Reference proteome</keyword>
<dbReference type="EMBL" id="CP128399">
    <property type="protein sequence ID" value="WJW67114.1"/>
    <property type="molecule type" value="Genomic_DNA"/>
</dbReference>